<evidence type="ECO:0000256" key="9">
    <source>
        <dbReference type="ARBA" id="ARBA00022842"/>
    </source>
</evidence>
<dbReference type="EMBL" id="HBDY01006869">
    <property type="protein sequence ID" value="CAD8236267.1"/>
    <property type="molecule type" value="Transcribed_RNA"/>
</dbReference>
<evidence type="ECO:0000256" key="10">
    <source>
        <dbReference type="ARBA" id="ARBA00022989"/>
    </source>
</evidence>
<accession>A0A7R9TI47</accession>
<evidence type="ECO:0000256" key="7">
    <source>
        <dbReference type="ARBA" id="ARBA00022692"/>
    </source>
</evidence>
<keyword evidence="7" id="KW-0812">Transmembrane</keyword>
<comment type="similarity">
    <text evidence="4">Belongs to the UPP synthase family.</text>
</comment>
<keyword evidence="10" id="KW-1133">Transmembrane helix</keyword>
<evidence type="ECO:0000256" key="6">
    <source>
        <dbReference type="ARBA" id="ARBA00022679"/>
    </source>
</evidence>
<evidence type="ECO:0000256" key="8">
    <source>
        <dbReference type="ARBA" id="ARBA00022824"/>
    </source>
</evidence>
<evidence type="ECO:0000256" key="4">
    <source>
        <dbReference type="ARBA" id="ARBA00005432"/>
    </source>
</evidence>
<proteinExistence type="inferred from homology"/>
<comment type="pathway">
    <text evidence="3">Protein modification; protein glycosylation.</text>
</comment>
<feature type="compositionally biased region" description="Low complexity" evidence="13">
    <location>
        <begin position="80"/>
        <end position="91"/>
    </location>
</feature>
<dbReference type="GO" id="GO:0045547">
    <property type="term" value="F:ditrans,polycis-polyprenyl diphosphate synthase [(2E,6E)-farnesyl diphosphate specific] activity"/>
    <property type="evidence" value="ECO:0007669"/>
    <property type="project" value="UniProtKB-EC"/>
</dbReference>
<protein>
    <recommendedName>
        <fullName evidence="5">ditrans,polycis-polyprenyl diphosphate synthase [(2E,6E)-farnesyldiphosphate specific]</fullName>
        <ecNumber evidence="5">2.5.1.87</ecNumber>
    </recommendedName>
</protein>
<dbReference type="EC" id="2.5.1.87" evidence="5"/>
<evidence type="ECO:0000256" key="12">
    <source>
        <dbReference type="ARBA" id="ARBA00047353"/>
    </source>
</evidence>
<dbReference type="PANTHER" id="PTHR21528">
    <property type="entry name" value="DEHYDRODOLICHYL DIPHOSPHATE SYNTHASE COMPLEX SUBUNIT NUS1"/>
    <property type="match status" value="1"/>
</dbReference>
<keyword evidence="8" id="KW-0256">Endoplasmic reticulum</keyword>
<feature type="region of interest" description="Disordered" evidence="13">
    <location>
        <begin position="1"/>
        <end position="53"/>
    </location>
</feature>
<dbReference type="GO" id="GO:0005789">
    <property type="term" value="C:endoplasmic reticulum membrane"/>
    <property type="evidence" value="ECO:0007669"/>
    <property type="project" value="UniProtKB-SubCell"/>
</dbReference>
<dbReference type="InterPro" id="IPR038887">
    <property type="entry name" value="Nus1/NgBR"/>
</dbReference>
<reference evidence="14" key="1">
    <citation type="submission" date="2021-01" db="EMBL/GenBank/DDBJ databases">
        <authorList>
            <person name="Corre E."/>
            <person name="Pelletier E."/>
            <person name="Niang G."/>
            <person name="Scheremetjew M."/>
            <person name="Finn R."/>
            <person name="Kale V."/>
            <person name="Holt S."/>
            <person name="Cochrane G."/>
            <person name="Meng A."/>
            <person name="Brown T."/>
            <person name="Cohen L."/>
        </authorList>
    </citation>
    <scope>NUCLEOTIDE SEQUENCE</scope>
    <source>
        <strain evidence="14">RCC1614</strain>
    </source>
</reference>
<organism evidence="14">
    <name type="scientific">Micromonas pusilla</name>
    <name type="common">Picoplanktonic green alga</name>
    <name type="synonym">Chromulina pusilla</name>
    <dbReference type="NCBI Taxonomy" id="38833"/>
    <lineage>
        <taxon>Eukaryota</taxon>
        <taxon>Viridiplantae</taxon>
        <taxon>Chlorophyta</taxon>
        <taxon>Mamiellophyceae</taxon>
        <taxon>Mamiellales</taxon>
        <taxon>Mamiellaceae</taxon>
        <taxon>Micromonas</taxon>
    </lineage>
</organism>
<comment type="subcellular location">
    <subcellularLocation>
        <location evidence="2">Endoplasmic reticulum membrane</location>
    </subcellularLocation>
</comment>
<evidence type="ECO:0000256" key="11">
    <source>
        <dbReference type="ARBA" id="ARBA00023136"/>
    </source>
</evidence>
<dbReference type="UniPathway" id="UPA00378"/>
<sequence>MATRERFSCGGKATTTTTTTTVEKTNRRGGGAGDGGGERGPSREDEPPSRQTTVDVLEAGDGAAAWLDAVDRRRDAIAAADASVGSDASSSRPPPHTVESLERHARDTNRHLPNVDLLIVFGEHFHLAGYPAWQTWKTEIYRERSARGFTRERFESLLRRYANTARRFGR</sequence>
<feature type="region of interest" description="Disordered" evidence="13">
    <location>
        <begin position="80"/>
        <end position="107"/>
    </location>
</feature>
<name>A0A7R9TI47_MICPS</name>
<evidence type="ECO:0000256" key="2">
    <source>
        <dbReference type="ARBA" id="ARBA00004586"/>
    </source>
</evidence>
<dbReference type="GO" id="GO:1904423">
    <property type="term" value="C:dehydrodolichyl diphosphate synthase complex"/>
    <property type="evidence" value="ECO:0007669"/>
    <property type="project" value="InterPro"/>
</dbReference>
<evidence type="ECO:0000256" key="1">
    <source>
        <dbReference type="ARBA" id="ARBA00001946"/>
    </source>
</evidence>
<evidence type="ECO:0000256" key="3">
    <source>
        <dbReference type="ARBA" id="ARBA00004922"/>
    </source>
</evidence>
<comment type="catalytic activity">
    <reaction evidence="12">
        <text>n isopentenyl diphosphate + (2E,6E)-farnesyl diphosphate = a di-trans,poly-cis-polyprenyl diphosphate + n diphosphate</text>
        <dbReference type="Rhea" id="RHEA:53008"/>
        <dbReference type="Rhea" id="RHEA-COMP:19494"/>
        <dbReference type="ChEBI" id="CHEBI:33019"/>
        <dbReference type="ChEBI" id="CHEBI:128769"/>
        <dbReference type="ChEBI" id="CHEBI:136960"/>
        <dbReference type="ChEBI" id="CHEBI:175763"/>
        <dbReference type="EC" id="2.5.1.87"/>
    </reaction>
</comment>
<dbReference type="AlphaFoldDB" id="A0A7R9TI47"/>
<gene>
    <name evidence="14" type="ORF">MPUS1402_LOCUS5100</name>
</gene>
<feature type="compositionally biased region" description="Basic and acidic residues" evidence="13">
    <location>
        <begin position="36"/>
        <end position="48"/>
    </location>
</feature>
<evidence type="ECO:0000256" key="5">
    <source>
        <dbReference type="ARBA" id="ARBA00012596"/>
    </source>
</evidence>
<evidence type="ECO:0000313" key="14">
    <source>
        <dbReference type="EMBL" id="CAD8236267.1"/>
    </source>
</evidence>
<keyword evidence="6" id="KW-0808">Transferase</keyword>
<keyword evidence="11" id="KW-0472">Membrane</keyword>
<evidence type="ECO:0000256" key="13">
    <source>
        <dbReference type="SAM" id="MobiDB-lite"/>
    </source>
</evidence>
<dbReference type="SUPFAM" id="SSF64005">
    <property type="entry name" value="Undecaprenyl diphosphate synthase"/>
    <property type="match status" value="1"/>
</dbReference>
<dbReference type="InterPro" id="IPR036424">
    <property type="entry name" value="UPP_synth-like_sf"/>
</dbReference>
<dbReference type="PANTHER" id="PTHR21528:SF0">
    <property type="entry name" value="DEHYDRODOLICHYL DIPHOSPHATE SYNTHASE COMPLEX SUBUNIT NUS1"/>
    <property type="match status" value="1"/>
</dbReference>
<keyword evidence="9" id="KW-0460">Magnesium</keyword>
<dbReference type="Gene3D" id="3.40.1180.10">
    <property type="entry name" value="Decaprenyl diphosphate synthase-like"/>
    <property type="match status" value="1"/>
</dbReference>
<comment type="cofactor">
    <cofactor evidence="1">
        <name>Mg(2+)</name>
        <dbReference type="ChEBI" id="CHEBI:18420"/>
    </cofactor>
</comment>